<dbReference type="PROSITE" id="PS50878">
    <property type="entry name" value="RT_POL"/>
    <property type="match status" value="1"/>
</dbReference>
<dbReference type="Pfam" id="PF13655">
    <property type="entry name" value="RVT_N"/>
    <property type="match status" value="1"/>
</dbReference>
<organism evidence="3 4">
    <name type="scientific">Duganella alba</name>
    <dbReference type="NCBI Taxonomy" id="2666081"/>
    <lineage>
        <taxon>Bacteria</taxon>
        <taxon>Pseudomonadati</taxon>
        <taxon>Pseudomonadota</taxon>
        <taxon>Betaproteobacteria</taxon>
        <taxon>Burkholderiales</taxon>
        <taxon>Oxalobacteraceae</taxon>
        <taxon>Telluria group</taxon>
        <taxon>Duganella</taxon>
    </lineage>
</organism>
<dbReference type="EC" id="2.7.7.49" evidence="3"/>
<dbReference type="PANTHER" id="PTHR34047">
    <property type="entry name" value="NUCLEAR INTRON MATURASE 1, MITOCHONDRIAL-RELATED"/>
    <property type="match status" value="1"/>
</dbReference>
<dbReference type="Proteomes" id="UP000481037">
    <property type="component" value="Unassembled WGS sequence"/>
</dbReference>
<dbReference type="EMBL" id="WKJM01000008">
    <property type="protein sequence ID" value="MRX08409.1"/>
    <property type="molecule type" value="Genomic_DNA"/>
</dbReference>
<comment type="caution">
    <text evidence="3">The sequence shown here is derived from an EMBL/GenBank/DDBJ whole genome shotgun (WGS) entry which is preliminary data.</text>
</comment>
<keyword evidence="3" id="KW-0808">Transferase</keyword>
<dbReference type="AlphaFoldDB" id="A0A6L5QFF5"/>
<dbReference type="SUPFAM" id="SSF56672">
    <property type="entry name" value="DNA/RNA polymerases"/>
    <property type="match status" value="1"/>
</dbReference>
<evidence type="ECO:0000313" key="3">
    <source>
        <dbReference type="EMBL" id="MRX08409.1"/>
    </source>
</evidence>
<name>A0A6L5QFF5_9BURK</name>
<evidence type="ECO:0000256" key="1">
    <source>
        <dbReference type="ARBA" id="ARBA00034120"/>
    </source>
</evidence>
<keyword evidence="3" id="KW-0548">Nucleotidyltransferase</keyword>
<accession>A0A6L5QFF5</accession>
<feature type="domain" description="Reverse transcriptase" evidence="2">
    <location>
        <begin position="95"/>
        <end position="328"/>
    </location>
</feature>
<dbReference type="RefSeq" id="WP_154365267.1">
    <property type="nucleotide sequence ID" value="NZ_WKJM01000008.1"/>
</dbReference>
<dbReference type="Pfam" id="PF01844">
    <property type="entry name" value="HNH"/>
    <property type="match status" value="1"/>
</dbReference>
<dbReference type="PANTHER" id="PTHR34047:SF10">
    <property type="entry name" value="GROUP II INTRON-ASSOCIATED OPEN READING FRAME"/>
    <property type="match status" value="1"/>
</dbReference>
<dbReference type="CDD" id="cd00085">
    <property type="entry name" value="HNHc"/>
    <property type="match status" value="1"/>
</dbReference>
<dbReference type="InterPro" id="IPR000477">
    <property type="entry name" value="RT_dom"/>
</dbReference>
<dbReference type="InterPro" id="IPR043502">
    <property type="entry name" value="DNA/RNA_pol_sf"/>
</dbReference>
<keyword evidence="3" id="KW-0695">RNA-directed DNA polymerase</keyword>
<protein>
    <submittedName>
        <fullName evidence="3">Group II intron reverse transcriptase/maturase</fullName>
        <ecNumber evidence="3">2.7.7.49</ecNumber>
    </submittedName>
</protein>
<dbReference type="SMART" id="SM00507">
    <property type="entry name" value="HNHc"/>
    <property type="match status" value="1"/>
</dbReference>
<dbReference type="InterPro" id="IPR013597">
    <property type="entry name" value="Mat_intron_G2"/>
</dbReference>
<dbReference type="Pfam" id="PF00078">
    <property type="entry name" value="RVT_1"/>
    <property type="match status" value="1"/>
</dbReference>
<dbReference type="GO" id="GO:0008270">
    <property type="term" value="F:zinc ion binding"/>
    <property type="evidence" value="ECO:0007669"/>
    <property type="project" value="InterPro"/>
</dbReference>
<proteinExistence type="inferred from homology"/>
<dbReference type="GO" id="GO:0004519">
    <property type="term" value="F:endonuclease activity"/>
    <property type="evidence" value="ECO:0007669"/>
    <property type="project" value="InterPro"/>
</dbReference>
<dbReference type="InterPro" id="IPR051083">
    <property type="entry name" value="GrpII_Intron_Splice-Mob/Def"/>
</dbReference>
<reference evidence="3 4" key="1">
    <citation type="submission" date="2019-11" db="EMBL/GenBank/DDBJ databases">
        <title>Novel species isolated from a subtropical stream in China.</title>
        <authorList>
            <person name="Lu H."/>
        </authorList>
    </citation>
    <scope>NUCLEOTIDE SEQUENCE [LARGE SCALE GENOMIC DNA]</scope>
    <source>
        <strain evidence="3 4">FT25W</strain>
    </source>
</reference>
<dbReference type="InterPro" id="IPR025960">
    <property type="entry name" value="RVT_N"/>
</dbReference>
<dbReference type="InterPro" id="IPR003615">
    <property type="entry name" value="HNH_nuc"/>
</dbReference>
<dbReference type="NCBIfam" id="TIGR04416">
    <property type="entry name" value="group_II_RT_mat"/>
    <property type="match status" value="1"/>
</dbReference>
<evidence type="ECO:0000313" key="4">
    <source>
        <dbReference type="Proteomes" id="UP000481037"/>
    </source>
</evidence>
<dbReference type="Gene3D" id="1.10.30.50">
    <property type="match status" value="1"/>
</dbReference>
<dbReference type="CDD" id="cd01651">
    <property type="entry name" value="RT_G2_intron"/>
    <property type="match status" value="1"/>
</dbReference>
<dbReference type="Pfam" id="PF08388">
    <property type="entry name" value="GIIM"/>
    <property type="match status" value="1"/>
</dbReference>
<dbReference type="GO" id="GO:0003964">
    <property type="term" value="F:RNA-directed DNA polymerase activity"/>
    <property type="evidence" value="ECO:0007669"/>
    <property type="project" value="UniProtKB-KW"/>
</dbReference>
<comment type="similarity">
    <text evidence="1">Belongs to the bacterial reverse transcriptase family.</text>
</comment>
<dbReference type="InterPro" id="IPR002711">
    <property type="entry name" value="HNH"/>
</dbReference>
<sequence length="555" mass="63617">MDAIQYDCDIASAGWTSWHAIPWVKVYQAVARIQTRIAKAAQAGAWRKARSLQRLLTKSTGAKALAVRRVTENHGRKTPGVDRQTWSTPEAKWEALNDLKTSGYKPLPLRRIYIPKANGEKRPLGIPTMRDRAMQALHLLALDPVAETVGDSHSYGFRRERSTADAIVQVRNVLGRQASPKWVLEGDIKGCFDNISHDWLISNVCMDKGVLRKWLKSGFIETGKLFLTKAGTPQGGIISPVLANLALDGLQSELTSLFRTVRDARAAKVNLVRYADDFVITGSSKEFLENEVRPLVVEFLAARGLVLSEKKTKITHVTEGFDFLGWNVRLFAEGLLVRPAKKNVKAFLDKIRVLLKSMKAVAPGTVIDELTPVIRGWANYHRSQNTTRTFAKCDHQIWQALWRWACRRHPTKGKRWIKQRYFRCVKGRQWRFADKDKLLPVLDGYRKYVHIKINGAANPYDPKDDAYFSKRLAQRMGRTLEGRYKLRWLWWWQEGRCPVCEQKITRETGWHLHHIVKRSERGSDELTNLMLLHPNCHMQHHINEKYGPAGISMYK</sequence>
<keyword evidence="4" id="KW-1185">Reference proteome</keyword>
<evidence type="ECO:0000259" key="2">
    <source>
        <dbReference type="PROSITE" id="PS50878"/>
    </source>
</evidence>
<dbReference type="GO" id="GO:0003676">
    <property type="term" value="F:nucleic acid binding"/>
    <property type="evidence" value="ECO:0007669"/>
    <property type="project" value="InterPro"/>
</dbReference>
<gene>
    <name evidence="3" type="primary">ltrA</name>
    <name evidence="3" type="ORF">GJ697_11235</name>
</gene>
<dbReference type="InterPro" id="IPR030931">
    <property type="entry name" value="Group_II_RT_mat"/>
</dbReference>